<proteinExistence type="predicted"/>
<reference evidence="1" key="1">
    <citation type="submission" date="2022-10" db="EMBL/GenBank/DDBJ databases">
        <title>Tapping the CABI collections for fungal endophytes: first genome assemblies for Collariella, Neodidymelliopsis, Ascochyta clinopodiicola, Didymella pomorum, Didymosphaeria variabile, Neocosmospora piperis and Neocucurbitaria cava.</title>
        <authorList>
            <person name="Hill R."/>
        </authorList>
    </citation>
    <scope>NUCLEOTIDE SEQUENCE</scope>
    <source>
        <strain evidence="1">IMI 366586</strain>
    </source>
</reference>
<dbReference type="Proteomes" id="UP001140502">
    <property type="component" value="Unassembled WGS sequence"/>
</dbReference>
<dbReference type="AlphaFoldDB" id="A0A9W8TF73"/>
<accession>A0A9W8TF73</accession>
<gene>
    <name evidence="1" type="ORF">N0V84_010721</name>
</gene>
<dbReference type="OrthoDB" id="5243589at2759"/>
<dbReference type="EMBL" id="JAPEUR010000353">
    <property type="protein sequence ID" value="KAJ4310917.1"/>
    <property type="molecule type" value="Genomic_DNA"/>
</dbReference>
<protein>
    <submittedName>
        <fullName evidence="1">Uncharacterized protein</fullName>
    </submittedName>
</protein>
<organism evidence="1 2">
    <name type="scientific">Fusarium piperis</name>
    <dbReference type="NCBI Taxonomy" id="1435070"/>
    <lineage>
        <taxon>Eukaryota</taxon>
        <taxon>Fungi</taxon>
        <taxon>Dikarya</taxon>
        <taxon>Ascomycota</taxon>
        <taxon>Pezizomycotina</taxon>
        <taxon>Sordariomycetes</taxon>
        <taxon>Hypocreomycetidae</taxon>
        <taxon>Hypocreales</taxon>
        <taxon>Nectriaceae</taxon>
        <taxon>Fusarium</taxon>
        <taxon>Fusarium solani species complex</taxon>
    </lineage>
</organism>
<keyword evidence="2" id="KW-1185">Reference proteome</keyword>
<name>A0A9W8TF73_9HYPO</name>
<sequence>MSAPMDHVLLRPFSDVTKWAKCALLQADGSLGDDYQRIPLNRSSQSLLREGERALRRLTPLLDKPSPQLSDFLRDLALRNNDVVSQVRSIDILLYDFEDFIEPQTYDKAKFDELQAATKELAITLVERITSPGSTIATITVSTSSTSSSSPRYTQAGLSTIITSLNQPFNLWSKLWSSSEKALPHTRIRAARWIPPSSAPT</sequence>
<evidence type="ECO:0000313" key="1">
    <source>
        <dbReference type="EMBL" id="KAJ4310917.1"/>
    </source>
</evidence>
<comment type="caution">
    <text evidence="1">The sequence shown here is derived from an EMBL/GenBank/DDBJ whole genome shotgun (WGS) entry which is preliminary data.</text>
</comment>
<evidence type="ECO:0000313" key="2">
    <source>
        <dbReference type="Proteomes" id="UP001140502"/>
    </source>
</evidence>